<dbReference type="Gene3D" id="2.50.20.10">
    <property type="entry name" value="Lipoprotein localisation LolA/LolB/LppX"/>
    <property type="match status" value="1"/>
</dbReference>
<keyword evidence="3" id="KW-1185">Reference proteome</keyword>
<dbReference type="KEGG" id="pseg:D3H65_19720"/>
<dbReference type="EMBL" id="CP032157">
    <property type="protein sequence ID" value="AXY76075.1"/>
    <property type="molecule type" value="Genomic_DNA"/>
</dbReference>
<feature type="chain" id="PRO_5017545199" description="Outer membrane lipoprotein-sorting protein" evidence="1">
    <location>
        <begin position="23"/>
        <end position="241"/>
    </location>
</feature>
<dbReference type="Proteomes" id="UP000263900">
    <property type="component" value="Chromosome"/>
</dbReference>
<sequence length="241" mass="26032">MKFLRISLLALAALTANLAVKAQTVDEIVNNHINAIGGKDKINAMKSMYVESDMDIMGTAAPSVTTVLFGKASLGEVNYNGQKIINCVTADKGGWAINPLAGQTTAEAMPEEQVNAGKAQLSAGGSLYNYAAAGNKVEFAGQETVNGVKAWKLLVTTREGAHFVHYIDPATWQIVRTVAKVNMGGQEVEQGINFSDYRKTDFGFVTPWSYAIEFPGGMILNVTVKKVEINKEIDPKIFEKP</sequence>
<organism evidence="2 3">
    <name type="scientific">Paraflavitalea soli</name>
    <dbReference type="NCBI Taxonomy" id="2315862"/>
    <lineage>
        <taxon>Bacteria</taxon>
        <taxon>Pseudomonadati</taxon>
        <taxon>Bacteroidota</taxon>
        <taxon>Chitinophagia</taxon>
        <taxon>Chitinophagales</taxon>
        <taxon>Chitinophagaceae</taxon>
        <taxon>Paraflavitalea</taxon>
    </lineage>
</organism>
<accession>A0A3B7MWL9</accession>
<evidence type="ECO:0000256" key="1">
    <source>
        <dbReference type="SAM" id="SignalP"/>
    </source>
</evidence>
<proteinExistence type="predicted"/>
<dbReference type="RefSeq" id="WP_119051954.1">
    <property type="nucleotide sequence ID" value="NZ_CP032157.1"/>
</dbReference>
<gene>
    <name evidence="2" type="ORF">D3H65_19720</name>
</gene>
<evidence type="ECO:0008006" key="4">
    <source>
        <dbReference type="Google" id="ProtNLM"/>
    </source>
</evidence>
<evidence type="ECO:0000313" key="2">
    <source>
        <dbReference type="EMBL" id="AXY76075.1"/>
    </source>
</evidence>
<protein>
    <recommendedName>
        <fullName evidence="4">Outer membrane lipoprotein-sorting protein</fullName>
    </recommendedName>
</protein>
<reference evidence="2 3" key="1">
    <citation type="submission" date="2018-09" db="EMBL/GenBank/DDBJ databases">
        <title>Genome sequencing of strain 6GH32-13.</title>
        <authorList>
            <person name="Weon H.-Y."/>
            <person name="Heo J."/>
            <person name="Kwon S.-W."/>
        </authorList>
    </citation>
    <scope>NUCLEOTIDE SEQUENCE [LARGE SCALE GENOMIC DNA]</scope>
    <source>
        <strain evidence="2 3">5GH32-13</strain>
    </source>
</reference>
<feature type="signal peptide" evidence="1">
    <location>
        <begin position="1"/>
        <end position="22"/>
    </location>
</feature>
<name>A0A3B7MWL9_9BACT</name>
<keyword evidence="1" id="KW-0732">Signal</keyword>
<dbReference type="OrthoDB" id="128937at2"/>
<dbReference type="AlphaFoldDB" id="A0A3B7MWL9"/>
<evidence type="ECO:0000313" key="3">
    <source>
        <dbReference type="Proteomes" id="UP000263900"/>
    </source>
</evidence>